<comment type="function">
    <text evidence="2">In the hair cortex, hair keratin intermediate filaments are embedded in an interfilamentous matrix, consisting of hair keratin-associated proteins (KRTAP), which are essential for the formation of a rigid and resistant hair shaft through their extensive disulfide bond cross-linking with abundant cysteine residues of hair keratins. The matrix proteins include the high-sulfur and high-glycine-tyrosine keratins.</text>
</comment>
<reference evidence="4" key="1">
    <citation type="submission" date="2025-08" db="UniProtKB">
        <authorList>
            <consortium name="RefSeq"/>
        </authorList>
    </citation>
    <scope>IDENTIFICATION</scope>
    <source>
        <tissue evidence="4">Blood</tissue>
    </source>
</reference>
<accession>A0A6P3IQW4</accession>
<evidence type="ECO:0000313" key="4">
    <source>
        <dbReference type="RefSeq" id="XP_010854132.1"/>
    </source>
</evidence>
<comment type="similarity">
    <text evidence="2">Belongs to the PMG family.</text>
</comment>
<dbReference type="Pfam" id="PF05287">
    <property type="entry name" value="PMG"/>
    <property type="match status" value="1"/>
</dbReference>
<dbReference type="KEGG" id="bbis:105000117"/>
<dbReference type="GO" id="GO:0005829">
    <property type="term" value="C:cytosol"/>
    <property type="evidence" value="ECO:0007669"/>
    <property type="project" value="UniProtKB-ARBA"/>
</dbReference>
<dbReference type="OrthoDB" id="9835168at2759"/>
<dbReference type="Proteomes" id="UP000515208">
    <property type="component" value="Unplaced"/>
</dbReference>
<comment type="subunit">
    <text evidence="2">Interacts with hair keratins.</text>
</comment>
<evidence type="ECO:0000256" key="2">
    <source>
        <dbReference type="RuleBase" id="RU369044"/>
    </source>
</evidence>
<dbReference type="InterPro" id="IPR007951">
    <property type="entry name" value="KRTAP_PMG"/>
</dbReference>
<proteinExistence type="inferred from homology"/>
<dbReference type="RefSeq" id="XP_010854132.1">
    <property type="nucleotide sequence ID" value="XM_010855830.1"/>
</dbReference>
<keyword evidence="1 2" id="KW-0416">Keratin</keyword>
<organism evidence="3 4">
    <name type="scientific">Bison bison bison</name>
    <name type="common">North American plains bison</name>
    <dbReference type="NCBI Taxonomy" id="43346"/>
    <lineage>
        <taxon>Eukaryota</taxon>
        <taxon>Metazoa</taxon>
        <taxon>Chordata</taxon>
        <taxon>Craniata</taxon>
        <taxon>Vertebrata</taxon>
        <taxon>Euteleostomi</taxon>
        <taxon>Mammalia</taxon>
        <taxon>Eutheria</taxon>
        <taxon>Laurasiatheria</taxon>
        <taxon>Artiodactyla</taxon>
        <taxon>Ruminantia</taxon>
        <taxon>Pecora</taxon>
        <taxon>Bovidae</taxon>
        <taxon>Bovinae</taxon>
        <taxon>Bison</taxon>
    </lineage>
</organism>
<sequence>MTLKLRECPPCNSADLTSPVNMSYKCCSGNFSSRSLGVHLRYPGSSCGSFFPGNLVYRTDLCFPRICQPTSVVFKPCQTSCYRPTTSRLCSPFQITYSGSLGCGSIRGCSLGYGSRSCYSLGCGSRIFRPLGYGIYGFPSLRCGSRLYHPTYLASRSCQSSCYRPICRSNFCRSTC</sequence>
<evidence type="ECO:0000313" key="3">
    <source>
        <dbReference type="Proteomes" id="UP000515208"/>
    </source>
</evidence>
<gene>
    <name evidence="4" type="primary">LOC105000117</name>
</gene>
<evidence type="ECO:0000256" key="1">
    <source>
        <dbReference type="ARBA" id="ARBA00022744"/>
    </source>
</evidence>
<dbReference type="GO" id="GO:0045095">
    <property type="term" value="C:keratin filament"/>
    <property type="evidence" value="ECO:0007669"/>
    <property type="project" value="UniProtKB-UniRule"/>
</dbReference>
<protein>
    <recommendedName>
        <fullName evidence="2">Keratin-associated protein</fullName>
    </recommendedName>
</protein>
<dbReference type="AlphaFoldDB" id="A0A6P3IQW4"/>
<name>A0A6P3IQW4_BISBB</name>
<keyword evidence="3" id="KW-1185">Reference proteome</keyword>
<dbReference type="GeneID" id="105000117"/>